<accession>A0A836K8E5</accession>
<dbReference type="SUPFAM" id="SSF68906">
    <property type="entry name" value="SAP domain"/>
    <property type="match status" value="1"/>
</dbReference>
<dbReference type="Pfam" id="PF02037">
    <property type="entry name" value="SAP"/>
    <property type="match status" value="1"/>
</dbReference>
<dbReference type="InterPro" id="IPR036361">
    <property type="entry name" value="SAP_dom_sf"/>
</dbReference>
<gene>
    <name evidence="3" type="ORF">LSCM1_00007</name>
</gene>
<sequence length="323" mass="34798">MDPVKRRLVYVADESEILLSDLSGTPPTRQSRLTRLLVPLSPPTSSQQSPHSFSPLPRPVDTTAEAASAVVADTALLVSYDGFLLTDGNGRFSTPRDAAQAASIRDALRSCCAFLKVFLDGARTESASPESCCSGTSSSTYMEEEDSDLEDSISDDSPAPRRRVSKAARGRQLHGPPRSPSHMTVAELKELLRHHGLSITGNKASLLKRAQKLQRDNEPEQASHILPVGADESEMALRSTLPDHTTRSSGVSVSFPPLSHPSSKKQSPDSQTGDDQKSGIWGALVQAGTRLLRGGARASWGFHTQSPEVNDDATPLKRRRLDA</sequence>
<dbReference type="RefSeq" id="XP_067173773.1">
    <property type="nucleotide sequence ID" value="XM_067317668.1"/>
</dbReference>
<dbReference type="KEGG" id="lmat:92510180"/>
<dbReference type="OrthoDB" id="445357at2759"/>
<dbReference type="InterPro" id="IPR003034">
    <property type="entry name" value="SAP_dom"/>
</dbReference>
<feature type="region of interest" description="Disordered" evidence="1">
    <location>
        <begin position="299"/>
        <end position="323"/>
    </location>
</feature>
<name>A0A836K8E5_9TRYP</name>
<evidence type="ECO:0000313" key="3">
    <source>
        <dbReference type="EMBL" id="KAG5463836.1"/>
    </source>
</evidence>
<evidence type="ECO:0000313" key="4">
    <source>
        <dbReference type="Proteomes" id="UP000673552"/>
    </source>
</evidence>
<organism evidence="3 4">
    <name type="scientific">Leishmania martiniquensis</name>
    <dbReference type="NCBI Taxonomy" id="1580590"/>
    <lineage>
        <taxon>Eukaryota</taxon>
        <taxon>Discoba</taxon>
        <taxon>Euglenozoa</taxon>
        <taxon>Kinetoplastea</taxon>
        <taxon>Metakinetoplastina</taxon>
        <taxon>Trypanosomatida</taxon>
        <taxon>Trypanosomatidae</taxon>
        <taxon>Leishmaniinae</taxon>
        <taxon>Leishmania</taxon>
    </lineage>
</organism>
<dbReference type="SMART" id="SM00513">
    <property type="entry name" value="SAP"/>
    <property type="match status" value="1"/>
</dbReference>
<proteinExistence type="predicted"/>
<dbReference type="Proteomes" id="UP000673552">
    <property type="component" value="Chromosome 36"/>
</dbReference>
<feature type="compositionally biased region" description="Basic residues" evidence="1">
    <location>
        <begin position="160"/>
        <end position="172"/>
    </location>
</feature>
<dbReference type="AlphaFoldDB" id="A0A836K8E5"/>
<reference evidence="3 4" key="1">
    <citation type="submission" date="2021-03" db="EMBL/GenBank/DDBJ databases">
        <title>Leishmania (Mundinia) martiniquensis Genome sequencing and assembly.</title>
        <authorList>
            <person name="Almutairi H."/>
            <person name="Gatherer D."/>
        </authorList>
    </citation>
    <scope>NUCLEOTIDE SEQUENCE [LARGE SCALE GENOMIC DNA]</scope>
    <source>
        <strain evidence="3">LSCM1</strain>
    </source>
</reference>
<feature type="compositionally biased region" description="Low complexity" evidence="1">
    <location>
        <begin position="126"/>
        <end position="140"/>
    </location>
</feature>
<keyword evidence="4" id="KW-1185">Reference proteome</keyword>
<feature type="region of interest" description="Disordered" evidence="1">
    <location>
        <begin position="39"/>
        <end position="60"/>
    </location>
</feature>
<feature type="domain" description="SAP" evidence="2">
    <location>
        <begin position="180"/>
        <end position="214"/>
    </location>
</feature>
<feature type="compositionally biased region" description="Acidic residues" evidence="1">
    <location>
        <begin position="142"/>
        <end position="154"/>
    </location>
</feature>
<feature type="region of interest" description="Disordered" evidence="1">
    <location>
        <begin position="211"/>
        <end position="282"/>
    </location>
</feature>
<dbReference type="GeneID" id="92510180"/>
<dbReference type="PROSITE" id="PS50800">
    <property type="entry name" value="SAP"/>
    <property type="match status" value="1"/>
</dbReference>
<dbReference type="EMBL" id="JAFEUZ010000036">
    <property type="protein sequence ID" value="KAG5463836.1"/>
    <property type="molecule type" value="Genomic_DNA"/>
</dbReference>
<feature type="region of interest" description="Disordered" evidence="1">
    <location>
        <begin position="125"/>
        <end position="183"/>
    </location>
</feature>
<protein>
    <recommendedName>
        <fullName evidence="2">SAP domain-containing protein</fullName>
    </recommendedName>
</protein>
<feature type="compositionally biased region" description="Polar residues" evidence="1">
    <location>
        <begin position="260"/>
        <end position="273"/>
    </location>
</feature>
<evidence type="ECO:0000259" key="2">
    <source>
        <dbReference type="PROSITE" id="PS50800"/>
    </source>
</evidence>
<comment type="caution">
    <text evidence="3">The sequence shown here is derived from an EMBL/GenBank/DDBJ whole genome shotgun (WGS) entry which is preliminary data.</text>
</comment>
<evidence type="ECO:0000256" key="1">
    <source>
        <dbReference type="SAM" id="MobiDB-lite"/>
    </source>
</evidence>
<dbReference type="Gene3D" id="1.10.720.30">
    <property type="entry name" value="SAP domain"/>
    <property type="match status" value="1"/>
</dbReference>